<dbReference type="RefSeq" id="WP_311720750.1">
    <property type="nucleotide sequence ID" value="NZ_JAVREZ010000039.1"/>
</dbReference>
<sequence>MRLRIEELTLVGTSRTVRFEPGMNAIVGSMSGGKTATVSCLRALLGADVKVVPELRGRTISGTVLIGERRFRIVRQLVTTTTAKVDIAEIGGQQELWRLPASELQAGYDQTFRNWWLDILDLPAIRVPRAPTDDASPLVPVTISDYLMYCVLKQNEIDNSVFGTPDNNHKNIKRKYVFDILYGLYDPEAAGLREHLRKVTTELNALTADADTLERILENTTFSSRAHLEVQRQQAEQELAQARRTDLNLTHELTETATVSLRTQISEAEAELARISDAAAAEAVSRSRLEELRDQLIAQSRRLTRALVAERLLNDFEFHTCPRCGAGVPDRGDEHTCRLCLQTPPQTPAPSTLAAEQDRVIEQVTETEELIKRSTSRLDELQAARAAQARRRTELGGQLDRATATYLTDETERIRAVAAQQARLEEHLARLGDALTLHERLQGQNERIAELEREQENLNARIAAARHSNTAVHERLNTLDAAFEATLRNFDAPRFDKKPGSRINRETYMPVVDGRSFADLQSQGVEVLVNVAHVLAHQKVALNDGAIPLPNLLIIDGISSNVGHEGVDLERLRKMYATLLETATEHIDRLQIIVTDNDSPPIRGIHRALELSDTDRLVPVVPSTTEGTTQSAEDGEAEPGNDPRDRV</sequence>
<feature type="coiled-coil region" evidence="1">
    <location>
        <begin position="434"/>
        <end position="468"/>
    </location>
</feature>
<protein>
    <recommendedName>
        <fullName evidence="5">Rad50/SbcC-type AAA domain-containing protein</fullName>
    </recommendedName>
</protein>
<feature type="region of interest" description="Disordered" evidence="2">
    <location>
        <begin position="620"/>
        <end position="647"/>
    </location>
</feature>
<keyword evidence="4" id="KW-1185">Reference proteome</keyword>
<evidence type="ECO:0000313" key="4">
    <source>
        <dbReference type="Proteomes" id="UP001183824"/>
    </source>
</evidence>
<evidence type="ECO:0000313" key="3">
    <source>
        <dbReference type="EMBL" id="MDT0488162.1"/>
    </source>
</evidence>
<evidence type="ECO:0000256" key="1">
    <source>
        <dbReference type="SAM" id="Coils"/>
    </source>
</evidence>
<comment type="caution">
    <text evidence="3">The sequence shown here is derived from an EMBL/GenBank/DDBJ whole genome shotgun (WGS) entry which is preliminary data.</text>
</comment>
<feature type="compositionally biased region" description="Polar residues" evidence="2">
    <location>
        <begin position="622"/>
        <end position="632"/>
    </location>
</feature>
<dbReference type="SUPFAM" id="SSF52540">
    <property type="entry name" value="P-loop containing nucleoside triphosphate hydrolases"/>
    <property type="match status" value="1"/>
</dbReference>
<accession>A0ABU2VRJ2</accession>
<dbReference type="InterPro" id="IPR027417">
    <property type="entry name" value="P-loop_NTPase"/>
</dbReference>
<proteinExistence type="predicted"/>
<dbReference type="Proteomes" id="UP001183824">
    <property type="component" value="Unassembled WGS sequence"/>
</dbReference>
<keyword evidence="1" id="KW-0175">Coiled coil</keyword>
<feature type="coiled-coil region" evidence="1">
    <location>
        <begin position="189"/>
        <end position="252"/>
    </location>
</feature>
<evidence type="ECO:0000256" key="2">
    <source>
        <dbReference type="SAM" id="MobiDB-lite"/>
    </source>
</evidence>
<organism evidence="3 4">
    <name type="scientific">Streptomyces doebereineriae</name>
    <dbReference type="NCBI Taxonomy" id="3075528"/>
    <lineage>
        <taxon>Bacteria</taxon>
        <taxon>Bacillati</taxon>
        <taxon>Actinomycetota</taxon>
        <taxon>Actinomycetes</taxon>
        <taxon>Kitasatosporales</taxon>
        <taxon>Streptomycetaceae</taxon>
        <taxon>Streptomyces</taxon>
    </lineage>
</organism>
<dbReference type="EMBL" id="JAVREZ010000039">
    <property type="protein sequence ID" value="MDT0488162.1"/>
    <property type="molecule type" value="Genomic_DNA"/>
</dbReference>
<gene>
    <name evidence="3" type="ORF">RNB18_49805</name>
</gene>
<name>A0ABU2VRJ2_9ACTN</name>
<reference evidence="4" key="1">
    <citation type="submission" date="2023-07" db="EMBL/GenBank/DDBJ databases">
        <title>30 novel species of actinomycetes from the DSMZ collection.</title>
        <authorList>
            <person name="Nouioui I."/>
        </authorList>
    </citation>
    <scope>NUCLEOTIDE SEQUENCE [LARGE SCALE GENOMIC DNA]</scope>
    <source>
        <strain evidence="4">DSM 41640</strain>
    </source>
</reference>
<evidence type="ECO:0008006" key="5">
    <source>
        <dbReference type="Google" id="ProtNLM"/>
    </source>
</evidence>
<dbReference type="Gene3D" id="3.40.50.300">
    <property type="entry name" value="P-loop containing nucleotide triphosphate hydrolases"/>
    <property type="match status" value="1"/>
</dbReference>